<evidence type="ECO:0000256" key="2">
    <source>
        <dbReference type="ARBA" id="ARBA00022692"/>
    </source>
</evidence>
<dbReference type="Proteomes" id="UP000267251">
    <property type="component" value="Unassembled WGS sequence"/>
</dbReference>
<evidence type="ECO:0000313" key="7">
    <source>
        <dbReference type="EMBL" id="RKP14730.1"/>
    </source>
</evidence>
<evidence type="ECO:0000256" key="6">
    <source>
        <dbReference type="SAM" id="MobiDB-lite"/>
    </source>
</evidence>
<reference evidence="8" key="1">
    <citation type="journal article" date="2018" name="Nat. Microbiol.">
        <title>Leveraging single-cell genomics to expand the fungal tree of life.</title>
        <authorList>
            <person name="Ahrendt S.R."/>
            <person name="Quandt C.A."/>
            <person name="Ciobanu D."/>
            <person name="Clum A."/>
            <person name="Salamov A."/>
            <person name="Andreopoulos B."/>
            <person name="Cheng J.F."/>
            <person name="Woyke T."/>
            <person name="Pelin A."/>
            <person name="Henrissat B."/>
            <person name="Reynolds N.K."/>
            <person name="Benny G.L."/>
            <person name="Smith M.E."/>
            <person name="James T.Y."/>
            <person name="Grigoriev I.V."/>
        </authorList>
    </citation>
    <scope>NUCLEOTIDE SEQUENCE [LARGE SCALE GENOMIC DNA]</scope>
</reference>
<keyword evidence="4" id="KW-0496">Mitochondrion</keyword>
<evidence type="ECO:0000256" key="1">
    <source>
        <dbReference type="ARBA" id="ARBA00022452"/>
    </source>
</evidence>
<keyword evidence="2" id="KW-0812">Transmembrane</keyword>
<dbReference type="Pfam" id="PF12519">
    <property type="entry name" value="MDM10"/>
    <property type="match status" value="1"/>
</dbReference>
<keyword evidence="5" id="KW-0472">Membrane</keyword>
<name>A0A4P9Y9M3_9FUNG</name>
<evidence type="ECO:0000256" key="5">
    <source>
        <dbReference type="ARBA" id="ARBA00023136"/>
    </source>
</evidence>
<sequence length="296" mass="33216">MHDFMNHCLHAWLRATGWDEHNQFASLHSPSKAILDFVIPRGFLVTASKHAYPHLASSVTFAPVPSTRTSTLDLSYLYTSRSLNLPSPHQRPHADLSRPLPDEEPLDERGRSVHIGSTLLYGRLFMPTGDLEAMWVRRCSQRTLGPLTALLHSADLGFVSGHVEYDGGRWSMEVMGNSDDALLGLRALYNFPRKESFHHREGNIRSISSPTVSAWSVGGEMYYTGKEHSGGLSLGGRYRQTLPRLYEVTMTANPILGHLSTAYTLSAWRNTLLLSSRYEFNLHSYESDVCAGAEWR</sequence>
<feature type="region of interest" description="Disordered" evidence="6">
    <location>
        <begin position="85"/>
        <end position="108"/>
    </location>
</feature>
<feature type="non-terminal residue" evidence="7">
    <location>
        <position position="296"/>
    </location>
</feature>
<evidence type="ECO:0000256" key="4">
    <source>
        <dbReference type="ARBA" id="ARBA00023128"/>
    </source>
</evidence>
<dbReference type="GO" id="GO:1990456">
    <property type="term" value="P:mitochondrion-endoplasmic reticulum membrane tethering"/>
    <property type="evidence" value="ECO:0007669"/>
    <property type="project" value="TreeGrafter"/>
</dbReference>
<dbReference type="GO" id="GO:0051654">
    <property type="term" value="P:establishment of mitochondrion localization"/>
    <property type="evidence" value="ECO:0007669"/>
    <property type="project" value="TreeGrafter"/>
</dbReference>
<dbReference type="PANTHER" id="PTHR28035">
    <property type="entry name" value="MITOCHONDRIAL DISTRIBUTION AND MORPHOLOGY PROTEIN 10"/>
    <property type="match status" value="1"/>
</dbReference>
<protein>
    <recommendedName>
        <fullName evidence="9">Mitochondrial distribution and morphology protein 10</fullName>
    </recommendedName>
</protein>
<organism evidence="7 8">
    <name type="scientific">Piptocephalis cylindrospora</name>
    <dbReference type="NCBI Taxonomy" id="1907219"/>
    <lineage>
        <taxon>Eukaryota</taxon>
        <taxon>Fungi</taxon>
        <taxon>Fungi incertae sedis</taxon>
        <taxon>Zoopagomycota</taxon>
        <taxon>Zoopagomycotina</taxon>
        <taxon>Zoopagomycetes</taxon>
        <taxon>Zoopagales</taxon>
        <taxon>Piptocephalidaceae</taxon>
        <taxon>Piptocephalis</taxon>
    </lineage>
</organism>
<dbReference type="GO" id="GO:0045040">
    <property type="term" value="P:protein insertion into mitochondrial outer membrane"/>
    <property type="evidence" value="ECO:0007669"/>
    <property type="project" value="TreeGrafter"/>
</dbReference>
<keyword evidence="1" id="KW-1134">Transmembrane beta strand</keyword>
<evidence type="ECO:0008006" key="9">
    <source>
        <dbReference type="Google" id="ProtNLM"/>
    </source>
</evidence>
<keyword evidence="8" id="KW-1185">Reference proteome</keyword>
<dbReference type="GO" id="GO:0001401">
    <property type="term" value="C:SAM complex"/>
    <property type="evidence" value="ECO:0007669"/>
    <property type="project" value="TreeGrafter"/>
</dbReference>
<dbReference type="AlphaFoldDB" id="A0A4P9Y9M3"/>
<dbReference type="EMBL" id="KZ987797">
    <property type="protein sequence ID" value="RKP14730.1"/>
    <property type="molecule type" value="Genomic_DNA"/>
</dbReference>
<keyword evidence="3" id="KW-1000">Mitochondrion outer membrane</keyword>
<dbReference type="GO" id="GO:0032865">
    <property type="term" value="C:ERMES complex"/>
    <property type="evidence" value="ECO:0007669"/>
    <property type="project" value="InterPro"/>
</dbReference>
<accession>A0A4P9Y9M3</accession>
<dbReference type="OrthoDB" id="2103793at2759"/>
<gene>
    <name evidence="7" type="ORF">BJ684DRAFT_3864</name>
</gene>
<dbReference type="GO" id="GO:0070096">
    <property type="term" value="P:mitochondrial outer membrane translocase complex assembly"/>
    <property type="evidence" value="ECO:0007669"/>
    <property type="project" value="TreeGrafter"/>
</dbReference>
<evidence type="ECO:0000256" key="3">
    <source>
        <dbReference type="ARBA" id="ARBA00022787"/>
    </source>
</evidence>
<dbReference type="InterPro" id="IPR027539">
    <property type="entry name" value="Mdm10"/>
</dbReference>
<dbReference type="GO" id="GO:0015914">
    <property type="term" value="P:phospholipid transport"/>
    <property type="evidence" value="ECO:0007669"/>
    <property type="project" value="TreeGrafter"/>
</dbReference>
<proteinExistence type="predicted"/>
<dbReference type="PANTHER" id="PTHR28035:SF1">
    <property type="entry name" value="MITOCHONDRIAL DISTRIBUTION AND MORPHOLOGY PROTEIN 10"/>
    <property type="match status" value="1"/>
</dbReference>
<evidence type="ECO:0000313" key="8">
    <source>
        <dbReference type="Proteomes" id="UP000267251"/>
    </source>
</evidence>